<organism evidence="3 4">
    <name type="scientific">Candidatus Tanganyikabacteria bacterium</name>
    <dbReference type="NCBI Taxonomy" id="2961651"/>
    <lineage>
        <taxon>Bacteria</taxon>
        <taxon>Bacillati</taxon>
        <taxon>Candidatus Sericytochromatia</taxon>
        <taxon>Candidatus Tanganyikabacteria</taxon>
    </lineage>
</organism>
<feature type="non-terminal residue" evidence="3">
    <location>
        <position position="1"/>
    </location>
</feature>
<evidence type="ECO:0000256" key="1">
    <source>
        <dbReference type="ARBA" id="ARBA00022490"/>
    </source>
</evidence>
<dbReference type="Proteomes" id="UP000703893">
    <property type="component" value="Unassembled WGS sequence"/>
</dbReference>
<keyword evidence="2" id="KW-0501">Molybdenum cofactor biosynthesis</keyword>
<dbReference type="GO" id="GO:0006777">
    <property type="term" value="P:Mo-molybdopterin cofactor biosynthetic process"/>
    <property type="evidence" value="ECO:0007669"/>
    <property type="project" value="UniProtKB-KW"/>
</dbReference>
<reference evidence="3 4" key="1">
    <citation type="submission" date="2019-03" db="EMBL/GenBank/DDBJ databases">
        <title>Lake Tanganyika Metagenome-Assembled Genomes (MAGs).</title>
        <authorList>
            <person name="Tran P."/>
        </authorList>
    </citation>
    <scope>NUCLEOTIDE SEQUENCE [LARGE SCALE GENOMIC DNA]</scope>
    <source>
        <strain evidence="3">K_DeepCast_65m_m2_236</strain>
    </source>
</reference>
<sequence>DIATTDPIDLDRLKRHFYATSSCGICGRASIKAIRALSVTGTDADADADTDLIRVSAETLLGLPSQLALAQRMFADSGSLHATGIFTLSGDQACVFEDVGRHNAVDKAIGHCLRHGPWPLDRHVMLVSGRTSFEIVQKAAMARIPVLAAISGPSTLAVDLARDFGITLVGFLRGRQFNVYSRPERITGWS</sequence>
<accession>A0A937X8F1</accession>
<dbReference type="PANTHER" id="PTHR30592:SF1">
    <property type="entry name" value="SULFUR CARRIER PROTEIN FDHD"/>
    <property type="match status" value="1"/>
</dbReference>
<keyword evidence="1" id="KW-0963">Cytoplasm</keyword>
<dbReference type="EMBL" id="VGJX01000841">
    <property type="protein sequence ID" value="MBM3276059.1"/>
    <property type="molecule type" value="Genomic_DNA"/>
</dbReference>
<evidence type="ECO:0000313" key="3">
    <source>
        <dbReference type="EMBL" id="MBM3276059.1"/>
    </source>
</evidence>
<evidence type="ECO:0000313" key="4">
    <source>
        <dbReference type="Proteomes" id="UP000703893"/>
    </source>
</evidence>
<dbReference type="Gene3D" id="3.40.140.10">
    <property type="entry name" value="Cytidine Deaminase, domain 2"/>
    <property type="match status" value="1"/>
</dbReference>
<dbReference type="Pfam" id="PF02634">
    <property type="entry name" value="FdhD-NarQ"/>
    <property type="match status" value="1"/>
</dbReference>
<gene>
    <name evidence="3" type="ORF">FJZ00_12980</name>
</gene>
<dbReference type="GO" id="GO:0016783">
    <property type="term" value="F:sulfurtransferase activity"/>
    <property type="evidence" value="ECO:0007669"/>
    <property type="project" value="InterPro"/>
</dbReference>
<dbReference type="PANTHER" id="PTHR30592">
    <property type="entry name" value="FORMATE DEHYDROGENASE"/>
    <property type="match status" value="1"/>
</dbReference>
<name>A0A937X8F1_9BACT</name>
<dbReference type="AlphaFoldDB" id="A0A937X8F1"/>
<dbReference type="InterPro" id="IPR003786">
    <property type="entry name" value="FdhD"/>
</dbReference>
<protein>
    <submittedName>
        <fullName evidence="3">Formate dehydrogenase accessory sulfurtransferase FdhD</fullName>
    </submittedName>
</protein>
<comment type="caution">
    <text evidence="3">The sequence shown here is derived from an EMBL/GenBank/DDBJ whole genome shotgun (WGS) entry which is preliminary data.</text>
</comment>
<dbReference type="SUPFAM" id="SSF53927">
    <property type="entry name" value="Cytidine deaminase-like"/>
    <property type="match status" value="1"/>
</dbReference>
<evidence type="ECO:0000256" key="2">
    <source>
        <dbReference type="ARBA" id="ARBA00023150"/>
    </source>
</evidence>
<dbReference type="InterPro" id="IPR016193">
    <property type="entry name" value="Cytidine_deaminase-like"/>
</dbReference>
<proteinExistence type="predicted"/>